<evidence type="ECO:0000313" key="3">
    <source>
        <dbReference type="EMBL" id="MEY2344550.1"/>
    </source>
</evidence>
<organism evidence="3">
    <name type="scientific">Proteus mirabilis</name>
    <dbReference type="NCBI Taxonomy" id="584"/>
    <lineage>
        <taxon>Bacteria</taxon>
        <taxon>Pseudomonadati</taxon>
        <taxon>Pseudomonadota</taxon>
        <taxon>Gammaproteobacteria</taxon>
        <taxon>Enterobacterales</taxon>
        <taxon>Morganellaceae</taxon>
        <taxon>Proteus</taxon>
    </lineage>
</organism>
<dbReference type="PROSITE" id="PS51898">
    <property type="entry name" value="TYR_RECOMBINASE"/>
    <property type="match status" value="1"/>
</dbReference>
<feature type="domain" description="Tyr recombinase" evidence="2">
    <location>
        <begin position="9"/>
        <end position="144"/>
    </location>
</feature>
<dbReference type="Gene3D" id="1.10.443.10">
    <property type="entry name" value="Intergrase catalytic core"/>
    <property type="match status" value="1"/>
</dbReference>
<gene>
    <name evidence="3" type="ORF">I3679_012370</name>
</gene>
<proteinExistence type="predicted"/>
<dbReference type="EMBL" id="JADQCH020000001">
    <property type="protein sequence ID" value="MEY2344550.1"/>
    <property type="molecule type" value="Genomic_DNA"/>
</dbReference>
<sequence length="144" mass="16663">MTKPPKTSVQRSRLSLEEFKYALKHTNDKYRYMFLLAILTAQRISDVINMKWDDIKNDRLYVTQIKTGSKVAIPLSLRLESIGCSINDVLNLMNRSSDKICGNTTAKTLRGKFIEALPKHLENKPTFHEIRSLSARLYEEEKKC</sequence>
<dbReference type="AlphaFoldDB" id="A0ABD5LT57"/>
<evidence type="ECO:0000259" key="2">
    <source>
        <dbReference type="PROSITE" id="PS51898"/>
    </source>
</evidence>
<keyword evidence="1" id="KW-0233">DNA recombination</keyword>
<evidence type="ECO:0000256" key="1">
    <source>
        <dbReference type="ARBA" id="ARBA00023172"/>
    </source>
</evidence>
<reference evidence="3" key="1">
    <citation type="submission" date="2021-05" db="EMBL/GenBank/DDBJ databases">
        <title>First report of NDM-5 and VEB-6 producing Proteus mirabilis isolated from blood of a sepsis patient in Kolkata, India.</title>
        <authorList>
            <person name="Halder G."/>
            <person name="Chaudhuri B."/>
            <person name="Dutta S."/>
        </authorList>
    </citation>
    <scope>NUCLEOTIDE SEQUENCE [LARGE SCALE GENOMIC DNA]</scope>
    <source>
        <strain evidence="3">7049</strain>
    </source>
</reference>
<dbReference type="Pfam" id="PF00589">
    <property type="entry name" value="Phage_integrase"/>
    <property type="match status" value="1"/>
</dbReference>
<dbReference type="InterPro" id="IPR002104">
    <property type="entry name" value="Integrase_catalytic"/>
</dbReference>
<name>A0ABD5LT57_PROMI</name>
<dbReference type="GO" id="GO:0006310">
    <property type="term" value="P:DNA recombination"/>
    <property type="evidence" value="ECO:0007669"/>
    <property type="project" value="UniProtKB-KW"/>
</dbReference>
<dbReference type="InterPro" id="IPR013762">
    <property type="entry name" value="Integrase-like_cat_sf"/>
</dbReference>
<accession>A0ABD5LT57</accession>
<dbReference type="InterPro" id="IPR011010">
    <property type="entry name" value="DNA_brk_join_enz"/>
</dbReference>
<comment type="caution">
    <text evidence="3">The sequence shown here is derived from an EMBL/GenBank/DDBJ whole genome shotgun (WGS) entry which is preliminary data.</text>
</comment>
<protein>
    <submittedName>
        <fullName evidence="3">Tyrosine-type recombinase/integrase</fullName>
    </submittedName>
</protein>
<dbReference type="SUPFAM" id="SSF56349">
    <property type="entry name" value="DNA breaking-rejoining enzymes"/>
    <property type="match status" value="1"/>
</dbReference>